<dbReference type="PANTHER" id="PTHR14218">
    <property type="entry name" value="PROTEASE S8 TRIPEPTIDYL PEPTIDASE I CLN2"/>
    <property type="match status" value="1"/>
</dbReference>
<evidence type="ECO:0000256" key="14">
    <source>
        <dbReference type="ARBA" id="ARBA00023180"/>
    </source>
</evidence>
<name>E4UZU3_ARTGP</name>
<evidence type="ECO:0000256" key="3">
    <source>
        <dbReference type="ARBA" id="ARBA00004239"/>
    </source>
</evidence>
<dbReference type="InterPro" id="IPR030400">
    <property type="entry name" value="Sedolisin_dom"/>
</dbReference>
<keyword evidence="7 15" id="KW-0479">Metal-binding</keyword>
<evidence type="ECO:0000256" key="16">
    <source>
        <dbReference type="SAM" id="SignalP"/>
    </source>
</evidence>
<organism evidence="19">
    <name type="scientific">Arthroderma gypseum (strain ATCC MYA-4604 / CBS 118893)</name>
    <name type="common">Microsporum gypseum</name>
    <dbReference type="NCBI Taxonomy" id="535722"/>
    <lineage>
        <taxon>Eukaryota</taxon>
        <taxon>Fungi</taxon>
        <taxon>Dikarya</taxon>
        <taxon>Ascomycota</taxon>
        <taxon>Pezizomycotina</taxon>
        <taxon>Eurotiomycetes</taxon>
        <taxon>Eurotiomycetidae</taxon>
        <taxon>Onygenales</taxon>
        <taxon>Arthrodermataceae</taxon>
        <taxon>Nannizzia</taxon>
    </lineage>
</organism>
<evidence type="ECO:0000256" key="8">
    <source>
        <dbReference type="ARBA" id="ARBA00022729"/>
    </source>
</evidence>
<dbReference type="AlphaFoldDB" id="E4UZU3"/>
<dbReference type="VEuPathDB" id="FungiDB:MGYG_05881"/>
<dbReference type="EC" id="3.4.14.10" evidence="4"/>
<comment type="subcellular location">
    <subcellularLocation>
        <location evidence="3">Secreted</location>
        <location evidence="3">Extracellular space</location>
    </subcellularLocation>
</comment>
<dbReference type="EMBL" id="DS989826">
    <property type="protein sequence ID" value="EFR02880.1"/>
    <property type="molecule type" value="Genomic_DNA"/>
</dbReference>
<comment type="cofactor">
    <cofactor evidence="15">
        <name>Ca(2+)</name>
        <dbReference type="ChEBI" id="CHEBI:29108"/>
    </cofactor>
    <text evidence="15">Binds 1 Ca(2+) ion per subunit.</text>
</comment>
<evidence type="ECO:0000256" key="15">
    <source>
        <dbReference type="PROSITE-ProRule" id="PRU01032"/>
    </source>
</evidence>
<keyword evidence="10" id="KW-0720">Serine protease</keyword>
<dbReference type="GO" id="GO:0046872">
    <property type="term" value="F:metal ion binding"/>
    <property type="evidence" value="ECO:0007669"/>
    <property type="project" value="UniProtKB-UniRule"/>
</dbReference>
<feature type="chain" id="PRO_5003189376" description="tripeptidyl-peptidase II" evidence="16">
    <location>
        <begin position="24"/>
        <end position="564"/>
    </location>
</feature>
<evidence type="ECO:0000259" key="17">
    <source>
        <dbReference type="PROSITE" id="PS51695"/>
    </source>
</evidence>
<comment type="catalytic activity">
    <reaction evidence="1">
        <text>Release of an N-terminal tripeptide from a polypeptide.</text>
        <dbReference type="EC" id="3.4.14.10"/>
    </reaction>
</comment>
<feature type="signal peptide" evidence="16">
    <location>
        <begin position="1"/>
        <end position="23"/>
    </location>
</feature>
<dbReference type="CDD" id="cd11377">
    <property type="entry name" value="Pro-peptidase_S53"/>
    <property type="match status" value="1"/>
</dbReference>
<feature type="binding site" evidence="15">
    <location>
        <position position="510"/>
    </location>
    <ligand>
        <name>Ca(2+)</name>
        <dbReference type="ChEBI" id="CHEBI:29108"/>
    </ligand>
</feature>
<evidence type="ECO:0000256" key="4">
    <source>
        <dbReference type="ARBA" id="ARBA00012462"/>
    </source>
</evidence>
<dbReference type="RefSeq" id="XP_003171334.1">
    <property type="nucleotide sequence ID" value="XM_003171286.1"/>
</dbReference>
<evidence type="ECO:0000256" key="10">
    <source>
        <dbReference type="ARBA" id="ARBA00022825"/>
    </source>
</evidence>
<feature type="domain" description="Peptidase S53" evidence="17">
    <location>
        <begin position="210"/>
        <end position="563"/>
    </location>
</feature>
<dbReference type="eggNOG" id="ENOG502QR6D">
    <property type="taxonomic scope" value="Eukaryota"/>
</dbReference>
<keyword evidence="14" id="KW-0325">Glycoprotein</keyword>
<evidence type="ECO:0000256" key="2">
    <source>
        <dbReference type="ARBA" id="ARBA00002451"/>
    </source>
</evidence>
<dbReference type="SUPFAM" id="SSF52743">
    <property type="entry name" value="Subtilisin-like"/>
    <property type="match status" value="1"/>
</dbReference>
<dbReference type="InterPro" id="IPR050819">
    <property type="entry name" value="Tripeptidyl-peptidase_I"/>
</dbReference>
<dbReference type="PROSITE" id="PS51695">
    <property type="entry name" value="SEDOLISIN"/>
    <property type="match status" value="1"/>
</dbReference>
<dbReference type="Pfam" id="PF09286">
    <property type="entry name" value="Pro-kuma_activ"/>
    <property type="match status" value="1"/>
</dbReference>
<keyword evidence="6" id="KW-0645">Protease</keyword>
<dbReference type="PANTHER" id="PTHR14218:SF32">
    <property type="entry name" value="TRIPEPTIDYL PEPTIDASE SED3 (AFU_ORTHOLOGUE AFUA_3G08930)"/>
    <property type="match status" value="1"/>
</dbReference>
<keyword evidence="5" id="KW-0964">Secreted</keyword>
<dbReference type="CDD" id="cd04056">
    <property type="entry name" value="Peptidases_S53"/>
    <property type="match status" value="1"/>
</dbReference>
<keyword evidence="8 16" id="KW-0732">Signal</keyword>
<evidence type="ECO:0000313" key="19">
    <source>
        <dbReference type="Proteomes" id="UP000002669"/>
    </source>
</evidence>
<dbReference type="HOGENOM" id="CLU_013783_3_0_1"/>
<evidence type="ECO:0000256" key="5">
    <source>
        <dbReference type="ARBA" id="ARBA00022525"/>
    </source>
</evidence>
<keyword evidence="19" id="KW-1185">Reference proteome</keyword>
<gene>
    <name evidence="18" type="ORF">MGYG_05881</name>
</gene>
<keyword evidence="12" id="KW-0843">Virulence</keyword>
<keyword evidence="13" id="KW-0865">Zymogen</keyword>
<dbReference type="GO" id="GO:0005576">
    <property type="term" value="C:extracellular region"/>
    <property type="evidence" value="ECO:0007669"/>
    <property type="project" value="UniProtKB-SubCell"/>
</dbReference>
<sequence length="564" mass="63140">MPMKMLLRRYHVIMLLLLGVVVALPNTHRTIEELPRIPEGWVQGKPPSPDTTVRMNLALVQRNAHVFEQMVLDISTPGHRSYGKHLSRRDLKRLLRPRLETSDLVLSWLKDSGIPKRSIVNDGDWIHFVVSISQAEKMLKARFYHFHDLQDPRVSIIRTLNYSVPAHLVPHVYMVQPTTKFGKPTNYGKSIARLETIHPSSNSTKNCNVTITPKCLRELYKMGDHIAERDCRNVIGISGYLGQYARYSDFYKFIELYAPEIKDANFSVEHIGKGQNLQNSTRNSIEASLDIDYALGLSNASAVFYTTGGRGPLVPDLDQPDQEHNSNEPYLDQLLYLLGLPQEKLPAVLSTSYGENEQSVPEREFPVLIQRCPFVTSVGATFRTNPEQAIDFSSGGFSDRHSRPRYQIHAVQSYLDKLGVQWEGLYNPRGRGIPDVSAQGANFAVYDHGKVMMVSGTRYQYLLTLSVHRLLHLPPLLPTLMPSACAPTSPVLGYLNPFIYGKGRKGFTDIVYGGSKGCIGDNSAGGTAPIVPYASWNATEGWDPVTGLGTPNFQILAKIVQHME</sequence>
<evidence type="ECO:0000256" key="11">
    <source>
        <dbReference type="ARBA" id="ARBA00022837"/>
    </source>
</evidence>
<dbReference type="InParanoid" id="E4UZU3"/>
<dbReference type="OMA" id="HSRPRYQ"/>
<accession>E4UZU3</accession>
<dbReference type="InterPro" id="IPR036852">
    <property type="entry name" value="Peptidase_S8/S53_dom_sf"/>
</dbReference>
<dbReference type="SMART" id="SM00944">
    <property type="entry name" value="Pro-kuma_activ"/>
    <property type="match status" value="1"/>
</dbReference>
<dbReference type="SUPFAM" id="SSF54897">
    <property type="entry name" value="Protease propeptides/inhibitors"/>
    <property type="match status" value="1"/>
</dbReference>
<dbReference type="Gene3D" id="3.40.50.200">
    <property type="entry name" value="Peptidase S8/S53 domain"/>
    <property type="match status" value="3"/>
</dbReference>
<dbReference type="Proteomes" id="UP000002669">
    <property type="component" value="Unassembled WGS sequence"/>
</dbReference>
<dbReference type="GO" id="GO:0006508">
    <property type="term" value="P:proteolysis"/>
    <property type="evidence" value="ECO:0007669"/>
    <property type="project" value="UniProtKB-KW"/>
</dbReference>
<comment type="caution">
    <text evidence="15">Lacks conserved residue(s) required for the propagation of feature annotation.</text>
</comment>
<keyword evidence="9" id="KW-0378">Hydrolase</keyword>
<protein>
    <recommendedName>
        <fullName evidence="4">tripeptidyl-peptidase II</fullName>
        <ecNumber evidence="4">3.4.14.10</ecNumber>
    </recommendedName>
</protein>
<dbReference type="GeneID" id="10026584"/>
<evidence type="ECO:0000256" key="13">
    <source>
        <dbReference type="ARBA" id="ARBA00023145"/>
    </source>
</evidence>
<dbReference type="InterPro" id="IPR015366">
    <property type="entry name" value="S53_propep"/>
</dbReference>
<evidence type="ECO:0000256" key="9">
    <source>
        <dbReference type="ARBA" id="ARBA00022801"/>
    </source>
</evidence>
<dbReference type="GO" id="GO:0004252">
    <property type="term" value="F:serine-type endopeptidase activity"/>
    <property type="evidence" value="ECO:0007669"/>
    <property type="project" value="InterPro"/>
</dbReference>
<keyword evidence="11 15" id="KW-0106">Calcium</keyword>
<feature type="binding site" evidence="15">
    <location>
        <position position="543"/>
    </location>
    <ligand>
        <name>Ca(2+)</name>
        <dbReference type="ChEBI" id="CHEBI:29108"/>
    </ligand>
</feature>
<evidence type="ECO:0000313" key="18">
    <source>
        <dbReference type="EMBL" id="EFR02880.1"/>
    </source>
</evidence>
<proteinExistence type="predicted"/>
<reference evidence="19" key="1">
    <citation type="journal article" date="2012" name="MBio">
        <title>Comparative genome analysis of Trichophyton rubrum and related dermatophytes reveals candidate genes involved in infection.</title>
        <authorList>
            <person name="Martinez D.A."/>
            <person name="Oliver B.G."/>
            <person name="Graeser Y."/>
            <person name="Goldberg J.M."/>
            <person name="Li W."/>
            <person name="Martinez-Rossi N.M."/>
            <person name="Monod M."/>
            <person name="Shelest E."/>
            <person name="Barton R.C."/>
            <person name="Birch E."/>
            <person name="Brakhage A.A."/>
            <person name="Chen Z."/>
            <person name="Gurr S.J."/>
            <person name="Heiman D."/>
            <person name="Heitman J."/>
            <person name="Kosti I."/>
            <person name="Rossi A."/>
            <person name="Saif S."/>
            <person name="Samalova M."/>
            <person name="Saunders C.W."/>
            <person name="Shea T."/>
            <person name="Summerbell R.C."/>
            <person name="Xu J."/>
            <person name="Young S."/>
            <person name="Zeng Q."/>
            <person name="Birren B.W."/>
            <person name="Cuomo C.A."/>
            <person name="White T.C."/>
        </authorList>
    </citation>
    <scope>NUCLEOTIDE SEQUENCE [LARGE SCALE GENOMIC DNA]</scope>
    <source>
        <strain evidence="19">ATCC MYA-4604 / CBS 118893</strain>
    </source>
</reference>
<evidence type="ECO:0000256" key="1">
    <source>
        <dbReference type="ARBA" id="ARBA00001910"/>
    </source>
</evidence>
<evidence type="ECO:0000256" key="6">
    <source>
        <dbReference type="ARBA" id="ARBA00022670"/>
    </source>
</evidence>
<dbReference type="STRING" id="535722.E4UZU3"/>
<comment type="function">
    <text evidence="2">Secreted tripeptidyl-peptidase which degrades proteins at acidic pHs and is involved in virulence.</text>
</comment>
<feature type="binding site" evidence="15">
    <location>
        <position position="509"/>
    </location>
    <ligand>
        <name>Ca(2+)</name>
        <dbReference type="ChEBI" id="CHEBI:29108"/>
    </ligand>
</feature>
<feature type="binding site" evidence="15">
    <location>
        <position position="541"/>
    </location>
    <ligand>
        <name>Ca(2+)</name>
        <dbReference type="ChEBI" id="CHEBI:29108"/>
    </ligand>
</feature>
<evidence type="ECO:0000256" key="12">
    <source>
        <dbReference type="ARBA" id="ARBA00023026"/>
    </source>
</evidence>
<evidence type="ECO:0000256" key="7">
    <source>
        <dbReference type="ARBA" id="ARBA00022723"/>
    </source>
</evidence>
<dbReference type="OrthoDB" id="409122at2759"/>
<dbReference type="GO" id="GO:0008240">
    <property type="term" value="F:tripeptidyl-peptidase activity"/>
    <property type="evidence" value="ECO:0007669"/>
    <property type="project" value="UniProtKB-EC"/>
</dbReference>